<organism evidence="4 5">
    <name type="scientific">Phtheirospermum japonicum</name>
    <dbReference type="NCBI Taxonomy" id="374723"/>
    <lineage>
        <taxon>Eukaryota</taxon>
        <taxon>Viridiplantae</taxon>
        <taxon>Streptophyta</taxon>
        <taxon>Embryophyta</taxon>
        <taxon>Tracheophyta</taxon>
        <taxon>Spermatophyta</taxon>
        <taxon>Magnoliopsida</taxon>
        <taxon>eudicotyledons</taxon>
        <taxon>Gunneridae</taxon>
        <taxon>Pentapetalae</taxon>
        <taxon>asterids</taxon>
        <taxon>lamiids</taxon>
        <taxon>Lamiales</taxon>
        <taxon>Orobanchaceae</taxon>
        <taxon>Orobanchaceae incertae sedis</taxon>
        <taxon>Phtheirospermum</taxon>
    </lineage>
</organism>
<gene>
    <name evidence="4" type="ORF">PHJA_002201700</name>
</gene>
<dbReference type="Proteomes" id="UP000653305">
    <property type="component" value="Unassembled WGS sequence"/>
</dbReference>
<dbReference type="Gene3D" id="3.40.50.300">
    <property type="entry name" value="P-loop containing nucleotide triphosphate hydrolases"/>
    <property type="match status" value="1"/>
</dbReference>
<name>A0A830CIR7_9LAMI</name>
<evidence type="ECO:0000313" key="5">
    <source>
        <dbReference type="Proteomes" id="UP000653305"/>
    </source>
</evidence>
<dbReference type="EMBL" id="BMAC01000636">
    <property type="protein sequence ID" value="GFQ00578.1"/>
    <property type="molecule type" value="Genomic_DNA"/>
</dbReference>
<keyword evidence="5" id="KW-1185">Reference proteome</keyword>
<evidence type="ECO:0000256" key="2">
    <source>
        <dbReference type="ARBA" id="ARBA00023134"/>
    </source>
</evidence>
<dbReference type="Pfam" id="PF04548">
    <property type="entry name" value="AIG1"/>
    <property type="match status" value="1"/>
</dbReference>
<dbReference type="SUPFAM" id="SSF52540">
    <property type="entry name" value="P-loop containing nucleoside triphosphate hydrolases"/>
    <property type="match status" value="1"/>
</dbReference>
<reference evidence="4" key="1">
    <citation type="submission" date="2020-07" db="EMBL/GenBank/DDBJ databases">
        <title>Ethylene signaling mediates host invasion by parasitic plants.</title>
        <authorList>
            <person name="Yoshida S."/>
        </authorList>
    </citation>
    <scope>NUCLEOTIDE SEQUENCE</scope>
    <source>
        <strain evidence="4">Okayama</strain>
    </source>
</reference>
<dbReference type="InterPro" id="IPR006703">
    <property type="entry name" value="G_AIG1"/>
</dbReference>
<sequence>MSSSAGVTSTCEQHRLVLENGKILNVIDTPGLFDFSANVEHIGKEIVKCINMAKDGIHVVLVVLLTRCHFSCEEDVIVGLRKFLGP</sequence>
<dbReference type="AlphaFoldDB" id="A0A830CIR7"/>
<evidence type="ECO:0000313" key="4">
    <source>
        <dbReference type="EMBL" id="GFQ00578.1"/>
    </source>
</evidence>
<feature type="domain" description="AIG1-type G" evidence="3">
    <location>
        <begin position="3"/>
        <end position="78"/>
    </location>
</feature>
<keyword evidence="1" id="KW-0547">Nucleotide-binding</keyword>
<protein>
    <submittedName>
        <fullName evidence="4">Protein aig1</fullName>
    </submittedName>
</protein>
<dbReference type="PANTHER" id="PTHR10903">
    <property type="entry name" value="GTPASE, IMAP FAMILY MEMBER-RELATED"/>
    <property type="match status" value="1"/>
</dbReference>
<dbReference type="GO" id="GO:0005525">
    <property type="term" value="F:GTP binding"/>
    <property type="evidence" value="ECO:0007669"/>
    <property type="project" value="UniProtKB-KW"/>
</dbReference>
<evidence type="ECO:0000259" key="3">
    <source>
        <dbReference type="Pfam" id="PF04548"/>
    </source>
</evidence>
<dbReference type="InterPro" id="IPR027417">
    <property type="entry name" value="P-loop_NTPase"/>
</dbReference>
<accession>A0A830CIR7</accession>
<dbReference type="InterPro" id="IPR045058">
    <property type="entry name" value="GIMA/IAN/Toc"/>
</dbReference>
<evidence type="ECO:0000256" key="1">
    <source>
        <dbReference type="ARBA" id="ARBA00022741"/>
    </source>
</evidence>
<proteinExistence type="predicted"/>
<comment type="caution">
    <text evidence="4">The sequence shown here is derived from an EMBL/GenBank/DDBJ whole genome shotgun (WGS) entry which is preliminary data.</text>
</comment>
<dbReference type="OrthoDB" id="8954335at2759"/>
<keyword evidence="2" id="KW-0342">GTP-binding</keyword>
<dbReference type="PANTHER" id="PTHR10903:SF184">
    <property type="entry name" value="GTP-BINDING PROTEIN A"/>
    <property type="match status" value="1"/>
</dbReference>